<keyword evidence="2" id="KW-1185">Reference proteome</keyword>
<dbReference type="RefSeq" id="WP_053939249.1">
    <property type="nucleotide sequence ID" value="NZ_LAQT01000031.1"/>
</dbReference>
<protein>
    <recommendedName>
        <fullName evidence="3">PIN domain-containing protein</fullName>
    </recommendedName>
</protein>
<dbReference type="Proteomes" id="UP000037939">
    <property type="component" value="Unassembled WGS sequence"/>
</dbReference>
<sequence>MSRIYFGDTNVWIHFQQGGLLDELFQLPFTFCSTQNVMDELIKMDGACLLERGLVVEAIGESEIDRLNALRIAHRNSSIADVSCYLLATITGWPLLTSDGPLRAQALKDGIEVHGALWLLDQMVGYGVIAPVSAAAALEEMLSEGARFPKRECDARRVAWSRKKPAE</sequence>
<dbReference type="InterPro" id="IPR021799">
    <property type="entry name" value="PIN-like_prokaryotic"/>
</dbReference>
<dbReference type="EMBL" id="LAQT01000031">
    <property type="protein sequence ID" value="KPC50182.1"/>
    <property type="molecule type" value="Genomic_DNA"/>
</dbReference>
<gene>
    <name evidence="1" type="ORF">WG78_18295</name>
</gene>
<dbReference type="STRING" id="857265.WG78_18295"/>
<dbReference type="PATRIC" id="fig|857265.3.peg.3742"/>
<name>A0A0N0XIL4_9NEIS</name>
<dbReference type="Pfam" id="PF11848">
    <property type="entry name" value="DUF3368"/>
    <property type="match status" value="1"/>
</dbReference>
<evidence type="ECO:0008006" key="3">
    <source>
        <dbReference type="Google" id="ProtNLM"/>
    </source>
</evidence>
<organism evidence="1 2">
    <name type="scientific">Amantichitinum ursilacus</name>
    <dbReference type="NCBI Taxonomy" id="857265"/>
    <lineage>
        <taxon>Bacteria</taxon>
        <taxon>Pseudomonadati</taxon>
        <taxon>Pseudomonadota</taxon>
        <taxon>Betaproteobacteria</taxon>
        <taxon>Neisseriales</taxon>
        <taxon>Chitinibacteraceae</taxon>
        <taxon>Amantichitinum</taxon>
    </lineage>
</organism>
<evidence type="ECO:0000313" key="2">
    <source>
        <dbReference type="Proteomes" id="UP000037939"/>
    </source>
</evidence>
<comment type="caution">
    <text evidence="1">The sequence shown here is derived from an EMBL/GenBank/DDBJ whole genome shotgun (WGS) entry which is preliminary data.</text>
</comment>
<dbReference type="AlphaFoldDB" id="A0A0N0XIL4"/>
<evidence type="ECO:0000313" key="1">
    <source>
        <dbReference type="EMBL" id="KPC50182.1"/>
    </source>
</evidence>
<dbReference type="InterPro" id="IPR029060">
    <property type="entry name" value="PIN-like_dom_sf"/>
</dbReference>
<reference evidence="1 2" key="1">
    <citation type="submission" date="2015-07" db="EMBL/GenBank/DDBJ databases">
        <title>Draft genome sequence of the Amantichitinum ursilacus IGB-41, a new chitin-degrading bacterium.</title>
        <authorList>
            <person name="Kirstahler P."/>
            <person name="Guenther M."/>
            <person name="Grumaz C."/>
            <person name="Rupp S."/>
            <person name="Zibek S."/>
            <person name="Sohn K."/>
        </authorList>
    </citation>
    <scope>NUCLEOTIDE SEQUENCE [LARGE SCALE GENOMIC DNA]</scope>
    <source>
        <strain evidence="1 2">IGB-41</strain>
    </source>
</reference>
<dbReference type="OrthoDB" id="7359859at2"/>
<dbReference type="SUPFAM" id="SSF88723">
    <property type="entry name" value="PIN domain-like"/>
    <property type="match status" value="1"/>
</dbReference>
<proteinExistence type="predicted"/>
<accession>A0A0N0XIL4</accession>